<evidence type="ECO:0000256" key="10">
    <source>
        <dbReference type="PIRSR" id="PIRSR000439-1"/>
    </source>
</evidence>
<dbReference type="PANTHER" id="PTHR10408:SF8">
    <property type="entry name" value="O-ACYLTRANSFERASE"/>
    <property type="match status" value="1"/>
</dbReference>
<evidence type="ECO:0000256" key="1">
    <source>
        <dbReference type="ARBA" id="ARBA00004477"/>
    </source>
</evidence>
<feature type="transmembrane region" description="Helical" evidence="11">
    <location>
        <begin position="39"/>
        <end position="59"/>
    </location>
</feature>
<feature type="transmembrane region" description="Helical" evidence="11">
    <location>
        <begin position="344"/>
        <end position="362"/>
    </location>
</feature>
<keyword evidence="6 11" id="KW-1133">Transmembrane helix</keyword>
<gene>
    <name evidence="12" type="ORF">Zmor_021081</name>
</gene>
<dbReference type="PIRSF" id="PIRSF000439">
    <property type="entry name" value="Oat_ACAT_DAG_ARE"/>
    <property type="match status" value="1"/>
</dbReference>
<comment type="subcellular location">
    <subcellularLocation>
        <location evidence="1 9">Endoplasmic reticulum membrane</location>
        <topology evidence="1 9">Multi-pass membrane protein</topology>
    </subcellularLocation>
</comment>
<comment type="caution">
    <text evidence="12">The sequence shown here is derived from an EMBL/GenBank/DDBJ whole genome shotgun (WGS) entry which is preliminary data.</text>
</comment>
<organism evidence="12 13">
    <name type="scientific">Zophobas morio</name>
    <dbReference type="NCBI Taxonomy" id="2755281"/>
    <lineage>
        <taxon>Eukaryota</taxon>
        <taxon>Metazoa</taxon>
        <taxon>Ecdysozoa</taxon>
        <taxon>Arthropoda</taxon>
        <taxon>Hexapoda</taxon>
        <taxon>Insecta</taxon>
        <taxon>Pterygota</taxon>
        <taxon>Neoptera</taxon>
        <taxon>Endopterygota</taxon>
        <taxon>Coleoptera</taxon>
        <taxon>Polyphaga</taxon>
        <taxon>Cucujiformia</taxon>
        <taxon>Tenebrionidae</taxon>
        <taxon>Zophobas</taxon>
    </lineage>
</organism>
<feature type="transmembrane region" description="Helical" evidence="11">
    <location>
        <begin position="397"/>
        <end position="416"/>
    </location>
</feature>
<keyword evidence="3 9" id="KW-0808">Transferase</keyword>
<evidence type="ECO:0000256" key="4">
    <source>
        <dbReference type="ARBA" id="ARBA00022692"/>
    </source>
</evidence>
<feature type="active site" evidence="10">
    <location>
        <position position="358"/>
    </location>
</feature>
<feature type="transmembrane region" description="Helical" evidence="11">
    <location>
        <begin position="121"/>
        <end position="138"/>
    </location>
</feature>
<evidence type="ECO:0000256" key="2">
    <source>
        <dbReference type="ARBA" id="ARBA00009010"/>
    </source>
</evidence>
<sequence length="447" mass="52688">MSSTNNTSVERKKPIEKEFKIRNAPLTDRFENSEDIKTIYNLFAIILISLLTNTVIHDYTKTGQFHFGFRLIERGFNKFHLVIVVWVLFNLLAFSSYFCFTFWANVRVLLKPRTAKFWDKIWSGILVFYCCFSLYGLQEVVKMMDFAPGSATVVFLEEVRLLMKEYAFIRSNAPRVVSYKAHSEKVLRVPPCEKFVYFLFAPTMVYKDDYPRTARVRWNFVFYNFGEVLGIIWLLSLVVERFLVPPFEDICLRKFTTSEILVPVVANSFPGILFMLCGFYSVLHSFQNAFAEMLRFGDRLFYKEWWTSRSLSEYYRTWNVLVHDWLFTYIYKDFYHTIVPKNKVVAKLAVFLISALFHEWILTNVLRLFFPVQFIQFFIAGAVLALLNILDLPVGNLVVWYLIVFGSGMQVNLYTLEIFARENCPFEPNNNFLDFFKPRFITCGCVQ</sequence>
<evidence type="ECO:0000256" key="11">
    <source>
        <dbReference type="SAM" id="Phobius"/>
    </source>
</evidence>
<keyword evidence="5 9" id="KW-0256">Endoplasmic reticulum</keyword>
<evidence type="ECO:0000256" key="5">
    <source>
        <dbReference type="ARBA" id="ARBA00022824"/>
    </source>
</evidence>
<feature type="transmembrane region" description="Helical" evidence="11">
    <location>
        <begin position="79"/>
        <end position="100"/>
    </location>
</feature>
<protein>
    <recommendedName>
        <fullName evidence="9">O-acyltransferase</fullName>
    </recommendedName>
</protein>
<keyword evidence="13" id="KW-1185">Reference proteome</keyword>
<dbReference type="Proteomes" id="UP001168821">
    <property type="component" value="Unassembled WGS sequence"/>
</dbReference>
<name>A0AA38I6V2_9CUCU</name>
<comment type="similarity">
    <text evidence="2 9">Belongs to the membrane-bound acyltransferase family. Sterol o-acyltransferase subfamily.</text>
</comment>
<evidence type="ECO:0000256" key="7">
    <source>
        <dbReference type="ARBA" id="ARBA00023136"/>
    </source>
</evidence>
<dbReference type="EMBL" id="JALNTZ010000006">
    <property type="protein sequence ID" value="KAJ3649331.1"/>
    <property type="molecule type" value="Genomic_DNA"/>
</dbReference>
<evidence type="ECO:0000256" key="9">
    <source>
        <dbReference type="PIRNR" id="PIRNR000439"/>
    </source>
</evidence>
<accession>A0AA38I6V2</accession>
<dbReference type="GO" id="GO:0008374">
    <property type="term" value="F:O-acyltransferase activity"/>
    <property type="evidence" value="ECO:0007669"/>
    <property type="project" value="InterPro"/>
</dbReference>
<feature type="transmembrane region" description="Helical" evidence="11">
    <location>
        <begin position="220"/>
        <end position="239"/>
    </location>
</feature>
<keyword evidence="8 9" id="KW-0012">Acyltransferase</keyword>
<dbReference type="AlphaFoldDB" id="A0AA38I6V2"/>
<keyword evidence="4 11" id="KW-0812">Transmembrane</keyword>
<evidence type="ECO:0000256" key="6">
    <source>
        <dbReference type="ARBA" id="ARBA00022989"/>
    </source>
</evidence>
<dbReference type="InterPro" id="IPR004299">
    <property type="entry name" value="MBOAT_fam"/>
</dbReference>
<evidence type="ECO:0000256" key="3">
    <source>
        <dbReference type="ARBA" id="ARBA00022679"/>
    </source>
</evidence>
<keyword evidence="7 9" id="KW-0472">Membrane</keyword>
<dbReference type="Pfam" id="PF03062">
    <property type="entry name" value="MBOAT"/>
    <property type="match status" value="1"/>
</dbReference>
<dbReference type="InterPro" id="IPR014371">
    <property type="entry name" value="Oat_ACAT_DAG_ARE"/>
</dbReference>
<dbReference type="GO" id="GO:0005789">
    <property type="term" value="C:endoplasmic reticulum membrane"/>
    <property type="evidence" value="ECO:0007669"/>
    <property type="project" value="UniProtKB-SubCell"/>
</dbReference>
<evidence type="ECO:0000313" key="12">
    <source>
        <dbReference type="EMBL" id="KAJ3649331.1"/>
    </source>
</evidence>
<evidence type="ECO:0000256" key="8">
    <source>
        <dbReference type="ARBA" id="ARBA00023315"/>
    </source>
</evidence>
<feature type="transmembrane region" description="Helical" evidence="11">
    <location>
        <begin position="260"/>
        <end position="283"/>
    </location>
</feature>
<reference evidence="12" key="1">
    <citation type="journal article" date="2023" name="G3 (Bethesda)">
        <title>Whole genome assemblies of Zophobas morio and Tenebrio molitor.</title>
        <authorList>
            <person name="Kaur S."/>
            <person name="Stinson S.A."/>
            <person name="diCenzo G.C."/>
        </authorList>
    </citation>
    <scope>NUCLEOTIDE SEQUENCE</scope>
    <source>
        <strain evidence="12">QUZm001</strain>
    </source>
</reference>
<evidence type="ECO:0000313" key="13">
    <source>
        <dbReference type="Proteomes" id="UP001168821"/>
    </source>
</evidence>
<dbReference type="GO" id="GO:0008203">
    <property type="term" value="P:cholesterol metabolic process"/>
    <property type="evidence" value="ECO:0007669"/>
    <property type="project" value="TreeGrafter"/>
</dbReference>
<dbReference type="PANTHER" id="PTHR10408">
    <property type="entry name" value="STEROL O-ACYLTRANSFERASE"/>
    <property type="match status" value="1"/>
</dbReference>
<proteinExistence type="inferred from homology"/>
<feature type="transmembrane region" description="Helical" evidence="11">
    <location>
        <begin position="368"/>
        <end position="390"/>
    </location>
</feature>